<gene>
    <name evidence="3" type="ORF">ACFQT0_29850</name>
</gene>
<organism evidence="3 4">
    <name type="scientific">Hymenobacter humi</name>
    <dbReference type="NCBI Taxonomy" id="1411620"/>
    <lineage>
        <taxon>Bacteria</taxon>
        <taxon>Pseudomonadati</taxon>
        <taxon>Bacteroidota</taxon>
        <taxon>Cytophagia</taxon>
        <taxon>Cytophagales</taxon>
        <taxon>Hymenobacteraceae</taxon>
        <taxon>Hymenobacter</taxon>
    </lineage>
</organism>
<protein>
    <submittedName>
        <fullName evidence="3">Cupin domain-containing protein</fullName>
    </submittedName>
</protein>
<evidence type="ECO:0000256" key="1">
    <source>
        <dbReference type="SAM" id="MobiDB-lite"/>
    </source>
</evidence>
<dbReference type="Pfam" id="PF07883">
    <property type="entry name" value="Cupin_2"/>
    <property type="match status" value="1"/>
</dbReference>
<accession>A0ABW2UFP8</accession>
<dbReference type="PANTHER" id="PTHR43346">
    <property type="entry name" value="LIGAND BINDING DOMAIN PROTEIN, PUTATIVE (AFU_ORTHOLOGUE AFUA_6G14370)-RELATED"/>
    <property type="match status" value="1"/>
</dbReference>
<evidence type="ECO:0000259" key="2">
    <source>
        <dbReference type="Pfam" id="PF07883"/>
    </source>
</evidence>
<comment type="caution">
    <text evidence="3">The sequence shown here is derived from an EMBL/GenBank/DDBJ whole genome shotgun (WGS) entry which is preliminary data.</text>
</comment>
<dbReference type="InterPro" id="IPR052538">
    <property type="entry name" value="Flavonoid_dioxygenase-like"/>
</dbReference>
<dbReference type="InterPro" id="IPR013096">
    <property type="entry name" value="Cupin_2"/>
</dbReference>
<dbReference type="RefSeq" id="WP_380207056.1">
    <property type="nucleotide sequence ID" value="NZ_JBHTEK010000006.1"/>
</dbReference>
<dbReference type="Gene3D" id="2.60.120.10">
    <property type="entry name" value="Jelly Rolls"/>
    <property type="match status" value="1"/>
</dbReference>
<dbReference type="InterPro" id="IPR011051">
    <property type="entry name" value="RmlC_Cupin_sf"/>
</dbReference>
<dbReference type="CDD" id="cd02223">
    <property type="entry name" value="cupin_Bh2720-like"/>
    <property type="match status" value="1"/>
</dbReference>
<keyword evidence="4" id="KW-1185">Reference proteome</keyword>
<reference evidence="4" key="1">
    <citation type="journal article" date="2019" name="Int. J. Syst. Evol. Microbiol.">
        <title>The Global Catalogue of Microorganisms (GCM) 10K type strain sequencing project: providing services to taxonomists for standard genome sequencing and annotation.</title>
        <authorList>
            <consortium name="The Broad Institute Genomics Platform"/>
            <consortium name="The Broad Institute Genome Sequencing Center for Infectious Disease"/>
            <person name="Wu L."/>
            <person name="Ma J."/>
        </authorList>
    </citation>
    <scope>NUCLEOTIDE SEQUENCE [LARGE SCALE GENOMIC DNA]</scope>
    <source>
        <strain evidence="4">JCM 19635</strain>
    </source>
</reference>
<evidence type="ECO:0000313" key="4">
    <source>
        <dbReference type="Proteomes" id="UP001596513"/>
    </source>
</evidence>
<dbReference type="Proteomes" id="UP001596513">
    <property type="component" value="Unassembled WGS sequence"/>
</dbReference>
<feature type="region of interest" description="Disordered" evidence="1">
    <location>
        <begin position="83"/>
        <end position="110"/>
    </location>
</feature>
<evidence type="ECO:0000313" key="3">
    <source>
        <dbReference type="EMBL" id="MFC7671133.1"/>
    </source>
</evidence>
<sequence>MSLKPGEEIGSEVHETHDQFFRIEGGTGKCVINSRSFAVSAGDAVVAPAGSTHNVINTSTDKPLRLYTLYAPPQHRDGITRATKQEATQNEAPSTAKRRSDAGGLRNLPLPCAGRLAPHAHEIDPMLRQNGN</sequence>
<proteinExistence type="predicted"/>
<dbReference type="SUPFAM" id="SSF51182">
    <property type="entry name" value="RmlC-like cupins"/>
    <property type="match status" value="1"/>
</dbReference>
<dbReference type="EMBL" id="JBHTEK010000006">
    <property type="protein sequence ID" value="MFC7671133.1"/>
    <property type="molecule type" value="Genomic_DNA"/>
</dbReference>
<dbReference type="InterPro" id="IPR014710">
    <property type="entry name" value="RmlC-like_jellyroll"/>
</dbReference>
<dbReference type="PANTHER" id="PTHR43346:SF1">
    <property type="entry name" value="QUERCETIN 2,3-DIOXYGENASE-RELATED"/>
    <property type="match status" value="1"/>
</dbReference>
<feature type="domain" description="Cupin type-2" evidence="2">
    <location>
        <begin position="1"/>
        <end position="69"/>
    </location>
</feature>
<name>A0ABW2UFP8_9BACT</name>